<dbReference type="InterPro" id="IPR036259">
    <property type="entry name" value="MFS_trans_sf"/>
</dbReference>
<feature type="transmembrane region" description="Helical" evidence="7">
    <location>
        <begin position="408"/>
        <end position="434"/>
    </location>
</feature>
<dbReference type="InterPro" id="IPR011701">
    <property type="entry name" value="MFS"/>
</dbReference>
<feature type="transmembrane region" description="Helical" evidence="7">
    <location>
        <begin position="202"/>
        <end position="228"/>
    </location>
</feature>
<evidence type="ECO:0000256" key="5">
    <source>
        <dbReference type="ARBA" id="ARBA00023136"/>
    </source>
</evidence>
<feature type="transmembrane region" description="Helical" evidence="7">
    <location>
        <begin position="174"/>
        <end position="196"/>
    </location>
</feature>
<keyword evidence="5 7" id="KW-0472">Membrane</keyword>
<feature type="transmembrane region" description="Helical" evidence="7">
    <location>
        <begin position="292"/>
        <end position="316"/>
    </location>
</feature>
<feature type="transmembrane region" description="Helical" evidence="7">
    <location>
        <begin position="101"/>
        <end position="122"/>
    </location>
</feature>
<keyword evidence="2" id="KW-1003">Cell membrane</keyword>
<feature type="transmembrane region" description="Helical" evidence="7">
    <location>
        <begin position="249"/>
        <end position="272"/>
    </location>
</feature>
<evidence type="ECO:0000256" key="3">
    <source>
        <dbReference type="ARBA" id="ARBA00022692"/>
    </source>
</evidence>
<keyword evidence="4 7" id="KW-1133">Transmembrane helix</keyword>
<feature type="transmembrane region" description="Helical" evidence="7">
    <location>
        <begin position="37"/>
        <end position="59"/>
    </location>
</feature>
<dbReference type="PANTHER" id="PTHR23513">
    <property type="entry name" value="INTEGRAL MEMBRANE EFFLUX PROTEIN-RELATED"/>
    <property type="match status" value="1"/>
</dbReference>
<keyword evidence="10" id="KW-1185">Reference proteome</keyword>
<feature type="region of interest" description="Disordered" evidence="6">
    <location>
        <begin position="1"/>
        <end position="26"/>
    </location>
</feature>
<sequence length="466" mass="48900">MTSDDARRPAAGTPDAPGDEPGAAGAAGDAPHWLRNVVLFLSGQTVSLLGSMLVQYSVFWYLTITYQRGDIMALAAIFGFLPQAIVSIFGGVWADRHNRKFLIMGADAAIAVTTLALAMMMMTGYDGVWLIFLTLAIRSAGAGIQTPAVSALIPQITPARNLMRINGINGSIQSAMALLAPALAGALFAWAASIWGASPASLIPIFFIDVATAAVGIVLLAFVPVAAVRRASETRTGYFADLVEGVRYVVHHAFLRWLLALFAIIFLLTVAPSNLTPLMLVRSFDAGEEQNVVNLAVLEIAFSVGMVLGGIVVASFFAKRSRIGMIVSSALTFGLLAVGMGLSPDIWFFFGFMFLVGLAVPFFSTPAFTLLQETVEPERQGRVFGFVGIVMAVAMPLGMSVLGPLADVVAIEVLLVATGILTFVVVGAAVWLPVGRRAVQAARKAAGAGDPAAAASAVDAAMHDAR</sequence>
<dbReference type="Gene3D" id="1.20.1250.20">
    <property type="entry name" value="MFS general substrate transporter like domains"/>
    <property type="match status" value="1"/>
</dbReference>
<evidence type="ECO:0000313" key="9">
    <source>
        <dbReference type="EMBL" id="MBD7957255.1"/>
    </source>
</evidence>
<reference evidence="9 10" key="1">
    <citation type="submission" date="2020-08" db="EMBL/GenBank/DDBJ databases">
        <title>A Genomic Blueprint of the Chicken Gut Microbiome.</title>
        <authorList>
            <person name="Gilroy R."/>
            <person name="Ravi A."/>
            <person name="Getino M."/>
            <person name="Pursley I."/>
            <person name="Horton D.L."/>
            <person name="Alikhan N.-F."/>
            <person name="Baker D."/>
            <person name="Gharbi K."/>
            <person name="Hall N."/>
            <person name="Watson M."/>
            <person name="Adriaenssens E.M."/>
            <person name="Foster-Nyarko E."/>
            <person name="Jarju S."/>
            <person name="Secka A."/>
            <person name="Antonio M."/>
            <person name="Oren A."/>
            <person name="Chaudhuri R."/>
            <person name="La Ragione R.M."/>
            <person name="Hildebrand F."/>
            <person name="Pallen M.J."/>
        </authorList>
    </citation>
    <scope>NUCLEOTIDE SEQUENCE [LARGE SCALE GENOMIC DNA]</scope>
    <source>
        <strain evidence="9 10">Sa4CUA7</strain>
    </source>
</reference>
<dbReference type="PROSITE" id="PS50850">
    <property type="entry name" value="MFS"/>
    <property type="match status" value="2"/>
</dbReference>
<evidence type="ECO:0000256" key="4">
    <source>
        <dbReference type="ARBA" id="ARBA00022989"/>
    </source>
</evidence>
<feature type="domain" description="Major facilitator superfamily (MFS) profile" evidence="8">
    <location>
        <begin position="1"/>
        <end position="228"/>
    </location>
</feature>
<proteinExistence type="predicted"/>
<evidence type="ECO:0000256" key="2">
    <source>
        <dbReference type="ARBA" id="ARBA00022475"/>
    </source>
</evidence>
<feature type="domain" description="Major facilitator superfamily (MFS) profile" evidence="8">
    <location>
        <begin position="249"/>
        <end position="466"/>
    </location>
</feature>
<feature type="transmembrane region" description="Helical" evidence="7">
    <location>
        <begin position="348"/>
        <end position="371"/>
    </location>
</feature>
<accession>A0ABR8S1A8</accession>
<feature type="transmembrane region" description="Helical" evidence="7">
    <location>
        <begin position="71"/>
        <end position="94"/>
    </location>
</feature>
<evidence type="ECO:0000313" key="10">
    <source>
        <dbReference type="Proteomes" id="UP000648352"/>
    </source>
</evidence>
<organism evidence="9 10">
    <name type="scientific">Microbacterium pullorum</name>
    <dbReference type="NCBI Taxonomy" id="2762236"/>
    <lineage>
        <taxon>Bacteria</taxon>
        <taxon>Bacillati</taxon>
        <taxon>Actinomycetota</taxon>
        <taxon>Actinomycetes</taxon>
        <taxon>Micrococcales</taxon>
        <taxon>Microbacteriaceae</taxon>
        <taxon>Microbacterium</taxon>
    </lineage>
</organism>
<feature type="transmembrane region" description="Helical" evidence="7">
    <location>
        <begin position="323"/>
        <end position="342"/>
    </location>
</feature>
<evidence type="ECO:0000256" key="1">
    <source>
        <dbReference type="ARBA" id="ARBA00004651"/>
    </source>
</evidence>
<protein>
    <submittedName>
        <fullName evidence="9">MFS transporter</fullName>
    </submittedName>
</protein>
<dbReference type="PANTHER" id="PTHR23513:SF6">
    <property type="entry name" value="MAJOR FACILITATOR SUPERFAMILY ASSOCIATED DOMAIN-CONTAINING PROTEIN"/>
    <property type="match status" value="1"/>
</dbReference>
<dbReference type="InterPro" id="IPR020846">
    <property type="entry name" value="MFS_dom"/>
</dbReference>
<feature type="transmembrane region" description="Helical" evidence="7">
    <location>
        <begin position="128"/>
        <end position="153"/>
    </location>
</feature>
<dbReference type="Proteomes" id="UP000648352">
    <property type="component" value="Unassembled WGS sequence"/>
</dbReference>
<dbReference type="Pfam" id="PF07690">
    <property type="entry name" value="MFS_1"/>
    <property type="match status" value="1"/>
</dbReference>
<dbReference type="CDD" id="cd06173">
    <property type="entry name" value="MFS_MefA_like"/>
    <property type="match status" value="1"/>
</dbReference>
<comment type="caution">
    <text evidence="9">The sequence shown here is derived from an EMBL/GenBank/DDBJ whole genome shotgun (WGS) entry which is preliminary data.</text>
</comment>
<feature type="transmembrane region" description="Helical" evidence="7">
    <location>
        <begin position="383"/>
        <end position="402"/>
    </location>
</feature>
<gene>
    <name evidence="9" type="ORF">H9651_06365</name>
</gene>
<dbReference type="EMBL" id="JACSQP010000003">
    <property type="protein sequence ID" value="MBD7957255.1"/>
    <property type="molecule type" value="Genomic_DNA"/>
</dbReference>
<comment type="subcellular location">
    <subcellularLocation>
        <location evidence="1">Cell membrane</location>
        <topology evidence="1">Multi-pass membrane protein</topology>
    </subcellularLocation>
</comment>
<evidence type="ECO:0000259" key="8">
    <source>
        <dbReference type="PROSITE" id="PS50850"/>
    </source>
</evidence>
<evidence type="ECO:0000256" key="6">
    <source>
        <dbReference type="SAM" id="MobiDB-lite"/>
    </source>
</evidence>
<feature type="compositionally biased region" description="Low complexity" evidence="6">
    <location>
        <begin position="9"/>
        <end position="26"/>
    </location>
</feature>
<evidence type="ECO:0000256" key="7">
    <source>
        <dbReference type="SAM" id="Phobius"/>
    </source>
</evidence>
<dbReference type="SUPFAM" id="SSF103473">
    <property type="entry name" value="MFS general substrate transporter"/>
    <property type="match status" value="1"/>
</dbReference>
<keyword evidence="3 7" id="KW-0812">Transmembrane</keyword>
<name>A0ABR8S1A8_9MICO</name>